<keyword evidence="1" id="KW-0812">Transmembrane</keyword>
<protein>
    <submittedName>
        <fullName evidence="2">DUF3098 domain-containing protein</fullName>
    </submittedName>
</protein>
<dbReference type="EMBL" id="JAMLJN010000002">
    <property type="protein sequence ID" value="MCL9769685.1"/>
    <property type="molecule type" value="Genomic_DNA"/>
</dbReference>
<keyword evidence="1" id="KW-0472">Membrane</keyword>
<gene>
    <name evidence="2" type="ORF">NAT47_04575</name>
</gene>
<organism evidence="2 3">
    <name type="scientific">Flavobacterium fragile</name>
    <dbReference type="NCBI Taxonomy" id="2949085"/>
    <lineage>
        <taxon>Bacteria</taxon>
        <taxon>Pseudomonadati</taxon>
        <taxon>Bacteroidota</taxon>
        <taxon>Flavobacteriia</taxon>
        <taxon>Flavobacteriales</taxon>
        <taxon>Flavobacteriaceae</taxon>
        <taxon>Flavobacterium</taxon>
    </lineage>
</organism>
<keyword evidence="1" id="KW-1133">Transmembrane helix</keyword>
<proteinExistence type="predicted"/>
<sequence length="80" mass="8918">MNNENNKPEFLFDKVNYKILLIGLAVIALGFILMSGGGSDDPNVFKADELFSFRRIRLAPTVVLIGFGITIYSILKNPKK</sequence>
<dbReference type="RefSeq" id="WP_250580721.1">
    <property type="nucleotide sequence ID" value="NZ_JAMLJN010000002.1"/>
</dbReference>
<accession>A0ABT0TFC3</accession>
<reference evidence="2 3" key="1">
    <citation type="submission" date="2022-05" db="EMBL/GenBank/DDBJ databases">
        <title>Flavobacterium sp., isolated from activated sludge.</title>
        <authorList>
            <person name="Ran Q."/>
        </authorList>
    </citation>
    <scope>NUCLEOTIDE SEQUENCE [LARGE SCALE GENOMIC DNA]</scope>
    <source>
        <strain evidence="2 3">HXWNR69</strain>
    </source>
</reference>
<evidence type="ECO:0000256" key="1">
    <source>
        <dbReference type="SAM" id="Phobius"/>
    </source>
</evidence>
<dbReference type="InterPro" id="IPR021448">
    <property type="entry name" value="DUF3098"/>
</dbReference>
<evidence type="ECO:0000313" key="2">
    <source>
        <dbReference type="EMBL" id="MCL9769685.1"/>
    </source>
</evidence>
<comment type="caution">
    <text evidence="2">The sequence shown here is derived from an EMBL/GenBank/DDBJ whole genome shotgun (WGS) entry which is preliminary data.</text>
</comment>
<dbReference type="Proteomes" id="UP001203342">
    <property type="component" value="Unassembled WGS sequence"/>
</dbReference>
<name>A0ABT0TFC3_9FLAO</name>
<keyword evidence="3" id="KW-1185">Reference proteome</keyword>
<feature type="transmembrane region" description="Helical" evidence="1">
    <location>
        <begin position="58"/>
        <end position="75"/>
    </location>
</feature>
<feature type="transmembrane region" description="Helical" evidence="1">
    <location>
        <begin position="20"/>
        <end position="38"/>
    </location>
</feature>
<evidence type="ECO:0000313" key="3">
    <source>
        <dbReference type="Proteomes" id="UP001203342"/>
    </source>
</evidence>
<dbReference type="Pfam" id="PF11297">
    <property type="entry name" value="DUF3098"/>
    <property type="match status" value="1"/>
</dbReference>